<dbReference type="VEuPathDB" id="FungiDB:F503_00003"/>
<proteinExistence type="predicted"/>
<evidence type="ECO:0000256" key="1">
    <source>
        <dbReference type="SAM" id="MobiDB-lite"/>
    </source>
</evidence>
<dbReference type="EMBL" id="KE148158">
    <property type="protein sequence ID" value="EPE04849.1"/>
    <property type="molecule type" value="Genomic_DNA"/>
</dbReference>
<sequence>MATAFSPGSTATASTAAGLTPAGRPIDIPRICESFDRAQHPKVSRVGNHVEITTTPKFGDLTQYGVSEENEKRVWAAEVRRLAAAVTDPGITQLEGPAEWYGGDADANGYSCLHDLAHSFQMALEICTHDDLIVASKSHPQQDYSHPIALSYNRLERNFDDKIQRRKFEHLGRGGNRAFHAFVNYVTATVAIVLLRTTDDDLWADNCLASLAQFASKMKVVGYDLPITTAISMAVFLRSQPLLSPIKFTNPMDLDPQEAEHIAPLIAFNQTVQQLLRDATATLLWDATTGQPSDMFETSAVLYDTGFHGARRQLCQERNRRIGSSAGRSTVRSASVVFDVCRAIWSDIPDDDRPVPCRTYVDWSWTSKNSNDKDGKGIHKKGAATRRRSLTNMKDVISVLVPYTMFCGPFPSTLAALVSASSDKQTPTTCPEPSTHLASVRIRTSQYTWLEAQMQDQYENHGPPHKNVYDTALAQERALARSEDDSMIDDDIKQRRYREMNERLREATAQMANWTIGPHSITINDNWYCRTTFTAISLLVLGALALIFIAGRQPLAGVDRPNLVVLVWTAAGFLMAYVKSTRVEAWPWHDFLRGQVVCRSISEIHAVTKINPQTLLAVLLWNANSMTISLRTSGPFCSLFGEHESGGFDIDIAPLNDTAMAGGHLFVVVSTHDGPALVDLVAQADAESYTSVPNAGSNTTTAHLRDALYCINAGSPDHFLTFIREKDETGSTKTRKMFLPMYRLSDNGVLEWNRVLGVLDERAIFRLVRKQLHGD</sequence>
<protein>
    <submittedName>
        <fullName evidence="2">Uncharacterized protein</fullName>
    </submittedName>
</protein>
<dbReference type="eggNOG" id="ENOG502SJK3">
    <property type="taxonomic scope" value="Eukaryota"/>
</dbReference>
<dbReference type="OrthoDB" id="5419219at2759"/>
<dbReference type="HOGENOM" id="CLU_013814_0_0_1"/>
<feature type="region of interest" description="Disordered" evidence="1">
    <location>
        <begin position="1"/>
        <end position="20"/>
    </location>
</feature>
<evidence type="ECO:0000313" key="3">
    <source>
        <dbReference type="Proteomes" id="UP000016923"/>
    </source>
</evidence>
<dbReference type="Proteomes" id="UP000016923">
    <property type="component" value="Unassembled WGS sequence"/>
</dbReference>
<reference evidence="2 3" key="1">
    <citation type="journal article" date="2013" name="BMC Genomics">
        <title>The genome and transcriptome of the pine saprophyte Ophiostoma piceae, and a comparison with the bark beetle-associated pine pathogen Grosmannia clavigera.</title>
        <authorList>
            <person name="Haridas S."/>
            <person name="Wang Y."/>
            <person name="Lim L."/>
            <person name="Massoumi Alamouti S."/>
            <person name="Jackman S."/>
            <person name="Docking R."/>
            <person name="Robertson G."/>
            <person name="Birol I."/>
            <person name="Bohlmann J."/>
            <person name="Breuil C."/>
        </authorList>
    </citation>
    <scope>NUCLEOTIDE SEQUENCE [LARGE SCALE GENOMIC DNA]</scope>
    <source>
        <strain evidence="2 3">UAMH 11346</strain>
    </source>
</reference>
<keyword evidence="3" id="KW-1185">Reference proteome</keyword>
<dbReference type="STRING" id="1262450.S3BUA8"/>
<dbReference type="AlphaFoldDB" id="S3BUA8"/>
<dbReference type="OMA" id="FCWALAG"/>
<accession>S3BUA8</accession>
<evidence type="ECO:0000313" key="2">
    <source>
        <dbReference type="EMBL" id="EPE04849.1"/>
    </source>
</evidence>
<name>S3BUA8_OPHP1</name>
<gene>
    <name evidence="2" type="ORF">F503_00003</name>
</gene>
<organism evidence="2 3">
    <name type="scientific">Ophiostoma piceae (strain UAMH 11346)</name>
    <name type="common">Sap stain fungus</name>
    <dbReference type="NCBI Taxonomy" id="1262450"/>
    <lineage>
        <taxon>Eukaryota</taxon>
        <taxon>Fungi</taxon>
        <taxon>Dikarya</taxon>
        <taxon>Ascomycota</taxon>
        <taxon>Pezizomycotina</taxon>
        <taxon>Sordariomycetes</taxon>
        <taxon>Sordariomycetidae</taxon>
        <taxon>Ophiostomatales</taxon>
        <taxon>Ophiostomataceae</taxon>
        <taxon>Ophiostoma</taxon>
    </lineage>
</organism>